<evidence type="ECO:0000259" key="1">
    <source>
        <dbReference type="PROSITE" id="PS51819"/>
    </source>
</evidence>
<proteinExistence type="predicted"/>
<dbReference type="PATRIC" id="fig|1125411.7.peg.1162"/>
<accession>A0A0M4L4H5</accession>
<keyword evidence="3" id="KW-1185">Reference proteome</keyword>
<protein>
    <submittedName>
        <fullName evidence="2">Glyoxalase</fullName>
    </submittedName>
</protein>
<dbReference type="SUPFAM" id="SSF54593">
    <property type="entry name" value="Glyoxalase/Bleomycin resistance protein/Dihydroxybiphenyl dioxygenase"/>
    <property type="match status" value="1"/>
</dbReference>
<dbReference type="PANTHER" id="PTHR39434">
    <property type="match status" value="1"/>
</dbReference>
<dbReference type="InterPro" id="IPR029068">
    <property type="entry name" value="Glyas_Bleomycin-R_OHBP_Dase"/>
</dbReference>
<dbReference type="RefSeq" id="WP_053820323.1">
    <property type="nucleotide sequence ID" value="NZ_CP006911.1"/>
</dbReference>
<evidence type="ECO:0000313" key="2">
    <source>
        <dbReference type="EMBL" id="ALE02108.1"/>
    </source>
</evidence>
<reference evidence="2 3" key="1">
    <citation type="journal article" date="2015" name="Genome Announc.">
        <title>Genome Sequence of 'Candidatus Thioglobus singularis' Strain PS1, a Mixotroph from the SUP05 Clade of Marine Gammaproteobacteria.</title>
        <authorList>
            <person name="Marshall K.T."/>
            <person name="Morris R.M."/>
        </authorList>
    </citation>
    <scope>NUCLEOTIDE SEQUENCE [LARGE SCALE GENOMIC DNA]</scope>
    <source>
        <strain evidence="2 3">PS1</strain>
    </source>
</reference>
<feature type="domain" description="VOC" evidence="1">
    <location>
        <begin position="3"/>
        <end position="132"/>
    </location>
</feature>
<dbReference type="OrthoDB" id="793940at2"/>
<dbReference type="AlphaFoldDB" id="A0A0M4L4H5"/>
<dbReference type="Gene3D" id="3.10.180.10">
    <property type="entry name" value="2,3-Dihydroxybiphenyl 1,2-Dioxygenase, domain 1"/>
    <property type="match status" value="1"/>
</dbReference>
<organism evidence="2 3">
    <name type="scientific">Candidatus Pseudothioglobus singularis PS1</name>
    <dbReference type="NCBI Taxonomy" id="1125411"/>
    <lineage>
        <taxon>Bacteria</taxon>
        <taxon>Pseudomonadati</taxon>
        <taxon>Pseudomonadota</taxon>
        <taxon>Gammaproteobacteria</taxon>
        <taxon>Candidatus Pseudothioglobaceae</taxon>
        <taxon>Candidatus Pseudothioglobus</taxon>
    </lineage>
</organism>
<dbReference type="PROSITE" id="PS51819">
    <property type="entry name" value="VOC"/>
    <property type="match status" value="1"/>
</dbReference>
<sequence length="137" mass="15874">MSNRFHLAIEAGKLSNTVKFYTDVLGCQLDMSEEGKWQDVDFWGNELTLHQSKPRNSDSLERHRHSVDMGDVIVPHLGIHLPLEEYQRVKASVASSVGFVDKPYIRFEDTDYQQETFFVEDPNFNVLEIKSMVKPRD</sequence>
<dbReference type="EMBL" id="CP006911">
    <property type="protein sequence ID" value="ALE02108.1"/>
    <property type="molecule type" value="Genomic_DNA"/>
</dbReference>
<name>A0A0M4L4H5_9GAMM</name>
<dbReference type="KEGG" id="tsn:W908_05895"/>
<dbReference type="Proteomes" id="UP000068905">
    <property type="component" value="Chromosome"/>
</dbReference>
<dbReference type="InterPro" id="IPR037523">
    <property type="entry name" value="VOC_core"/>
</dbReference>
<evidence type="ECO:0000313" key="3">
    <source>
        <dbReference type="Proteomes" id="UP000068905"/>
    </source>
</evidence>
<gene>
    <name evidence="2" type="ORF">W908_05895</name>
</gene>
<dbReference type="PANTHER" id="PTHR39434:SF1">
    <property type="entry name" value="VOC DOMAIN-CONTAINING PROTEIN"/>
    <property type="match status" value="1"/>
</dbReference>